<reference evidence="1 2" key="1">
    <citation type="submission" date="2019-04" db="EMBL/GenBank/DDBJ databases">
        <title>Friends and foes A comparative genomics study of 23 Aspergillus species from section Flavi.</title>
        <authorList>
            <consortium name="DOE Joint Genome Institute"/>
            <person name="Kjaerbolling I."/>
            <person name="Vesth T."/>
            <person name="Frisvad J.C."/>
            <person name="Nybo J.L."/>
            <person name="Theobald S."/>
            <person name="Kildgaard S."/>
            <person name="Isbrandt T."/>
            <person name="Kuo A."/>
            <person name="Sato A."/>
            <person name="Lyhne E.K."/>
            <person name="Kogle M.E."/>
            <person name="Wiebenga A."/>
            <person name="Kun R.S."/>
            <person name="Lubbers R.J."/>
            <person name="Makela M.R."/>
            <person name="Barry K."/>
            <person name="Chovatia M."/>
            <person name="Clum A."/>
            <person name="Daum C."/>
            <person name="Haridas S."/>
            <person name="He G."/>
            <person name="LaButti K."/>
            <person name="Lipzen A."/>
            <person name="Mondo S."/>
            <person name="Riley R."/>
            <person name="Salamov A."/>
            <person name="Simmons B.A."/>
            <person name="Magnuson J.K."/>
            <person name="Henrissat B."/>
            <person name="Mortensen U.H."/>
            <person name="Larsen T.O."/>
            <person name="Devries R.P."/>
            <person name="Grigoriev I.V."/>
            <person name="Machida M."/>
            <person name="Baker S.E."/>
            <person name="Andersen M.R."/>
        </authorList>
    </citation>
    <scope>NUCLEOTIDE SEQUENCE [LARGE SCALE GENOMIC DNA]</scope>
    <source>
        <strain evidence="1 2">CBS 117625</strain>
    </source>
</reference>
<protein>
    <submittedName>
        <fullName evidence="1">Uncharacterized protein</fullName>
    </submittedName>
</protein>
<gene>
    <name evidence="1" type="ORF">BDV38DRAFT_258070</name>
</gene>
<organism evidence="1 2">
    <name type="scientific">Aspergillus pseudotamarii</name>
    <dbReference type="NCBI Taxonomy" id="132259"/>
    <lineage>
        <taxon>Eukaryota</taxon>
        <taxon>Fungi</taxon>
        <taxon>Dikarya</taxon>
        <taxon>Ascomycota</taxon>
        <taxon>Pezizomycotina</taxon>
        <taxon>Eurotiomycetes</taxon>
        <taxon>Eurotiomycetidae</taxon>
        <taxon>Eurotiales</taxon>
        <taxon>Aspergillaceae</taxon>
        <taxon>Aspergillus</taxon>
        <taxon>Aspergillus subgen. Circumdati</taxon>
    </lineage>
</organism>
<dbReference type="GeneID" id="43639891"/>
<dbReference type="EMBL" id="ML743616">
    <property type="protein sequence ID" value="KAE8133443.1"/>
    <property type="molecule type" value="Genomic_DNA"/>
</dbReference>
<accession>A0A5N6SJ84</accession>
<keyword evidence="2" id="KW-1185">Reference proteome</keyword>
<name>A0A5N6SJ84_ASPPS</name>
<sequence>MSEQWVVFKITNVCPDTIKISNAHLSEYIYICLFFFPIPAESFRTVGVFFPSGLTKKTNCLRILSMDPKSNLGCRTCPSAPVAKIAAPETNPFEVKGRVVARVEWYCSPRPGLQNPVTSSSFTRGYSISHRGNISTGAIGEVVFELSILCLFNR</sequence>
<evidence type="ECO:0000313" key="1">
    <source>
        <dbReference type="EMBL" id="KAE8133443.1"/>
    </source>
</evidence>
<dbReference type="Proteomes" id="UP000325672">
    <property type="component" value="Unassembled WGS sequence"/>
</dbReference>
<dbReference type="AlphaFoldDB" id="A0A5N6SJ84"/>
<evidence type="ECO:0000313" key="2">
    <source>
        <dbReference type="Proteomes" id="UP000325672"/>
    </source>
</evidence>
<proteinExistence type="predicted"/>
<dbReference type="RefSeq" id="XP_031909506.1">
    <property type="nucleotide sequence ID" value="XM_032055681.1"/>
</dbReference>